<dbReference type="InterPro" id="IPR016177">
    <property type="entry name" value="DNA-bd_dom_sf"/>
</dbReference>
<evidence type="ECO:0000256" key="2">
    <source>
        <dbReference type="ARBA" id="ARBA00022723"/>
    </source>
</evidence>
<feature type="region of interest" description="Disordered" evidence="9">
    <location>
        <begin position="318"/>
        <end position="349"/>
    </location>
</feature>
<dbReference type="SUPFAM" id="SSF57850">
    <property type="entry name" value="RING/U-box"/>
    <property type="match status" value="1"/>
</dbReference>
<keyword evidence="6" id="KW-0238">DNA-binding</keyword>
<evidence type="ECO:0000256" key="1">
    <source>
        <dbReference type="ARBA" id="ARBA00004123"/>
    </source>
</evidence>
<gene>
    <name evidence="11" type="ORF">KFE25_005724</name>
</gene>
<dbReference type="GO" id="GO:0008270">
    <property type="term" value="F:zinc ion binding"/>
    <property type="evidence" value="ECO:0007669"/>
    <property type="project" value="UniProtKB-KW"/>
</dbReference>
<dbReference type="GO" id="GO:0003700">
    <property type="term" value="F:DNA-binding transcription factor activity"/>
    <property type="evidence" value="ECO:0007669"/>
    <property type="project" value="InterPro"/>
</dbReference>
<feature type="compositionally biased region" description="Pro residues" evidence="9">
    <location>
        <begin position="433"/>
        <end position="457"/>
    </location>
</feature>
<evidence type="ECO:0000256" key="3">
    <source>
        <dbReference type="ARBA" id="ARBA00022771"/>
    </source>
</evidence>
<dbReference type="GO" id="GO:0003677">
    <property type="term" value="F:DNA binding"/>
    <property type="evidence" value="ECO:0007669"/>
    <property type="project" value="UniProtKB-KW"/>
</dbReference>
<evidence type="ECO:0000256" key="5">
    <source>
        <dbReference type="ARBA" id="ARBA00023015"/>
    </source>
</evidence>
<feature type="domain" description="AP2/ERF" evidence="10">
    <location>
        <begin position="349"/>
        <end position="402"/>
    </location>
</feature>
<sequence>MPRTSGGSLGSSAPRAELSASGHVLPSPSVRAQPAHLPPAPVSGAGQAPSPNTPEALPRKFIGVQQCMTKYSGVRFRARVKHKGVDVGLGTFDTALEAARAYDAFADKHPELRRNFPPPPPAPLAIALRPVGAAERGANGDGGEAIETKPVTAVDNAKRSPPHAPSALAPPASAHLADGALLSTCTPPLHAVAPMAVGAAEHAASGGGCGDGQCVHAATLVDAHHSLPPGALPIAAPADAPLPAARNACASAAVLRAESPPPVRVGAREAGGHDSDRGASGVRTTLAHAANRTVPDRTVPDRTVPALAPAAAAPAAAAPAAAAHSPSHAPHAAHARVVPPSAARSSKRPFFGVRREKSKRYAARGKHGRQIDKHLGTFDTAEQAARAYDAWAITLGRPLNFPPPEAALTPESATDAGARASAPSHEPSHARVPSPPHEPFRVPPPHLTPPLPPPLQLQPPAALCARGRDGQAPAADSLELCAAMMAVGAPALAPPASERDTARMAAPPAQMATLAWAYPATDSADEGATLGELLLSTVMGDGVLPSPPLVCAPGVCDVRPDEYGDVRPDEYDPPAAIDGLHSAAPEARCALPAATRAHAAHCPPRLCCQPPAAAALLLPPPLGAPRGEPPVATHESAWHLAPSCDRTAQPPMSDALTRCEPATTRTSPTSAPLGASPPRASPPGGATVDDPPAEGVVLGAKRTGTHLLVDGMKVTGAVATRQRVATGEKEATASVGAPALLDGAHATGAPVASSLLLLPPAPGALSSGGGRASGLLLQLSKDPLSESAAAPLAPLASDARARDACRTRPQAPEGARAMAAGGLMDAANALLELSPGAPLSTPVACAPAHVRVPSAIGREAEAHAELAAAVGGSDFASPPMTCGSAPVDGALSEPRAPSASRVASLRARSSTLAAAAGGTAPAAAASVRADPSCRSAKRARAGEAADAVRGSPAVSMAGRVVSSARRTRPSIAFALGHLPSTARDFELPASCTTLSRGKDAEMEDAESELLRDIAASRALYWRDADGTACVLEERSISLLTTCDVCHQLLAATEPWTQCASCGDFDVCERCVAGAAAAEHAGHVLVRREPDAAGSLPTAEGAPVGDPPDWTPELDLALLGAVLRESHHWDWVGPYLGVHPKHCAERYDALAKEHALRRARCDGASDALPHAASRFSRPLAPSAVAYVALPALAEGREGGAATPSGVKLAPPTPADLKHWLDVDVGVDGQTDDSASDRGGELANPLADNVLWEQSIKRPAARIRGLL</sequence>
<keyword evidence="3" id="KW-0863">Zinc-finger</keyword>
<evidence type="ECO:0000256" key="8">
    <source>
        <dbReference type="ARBA" id="ARBA00023242"/>
    </source>
</evidence>
<reference evidence="11" key="1">
    <citation type="submission" date="2021-05" db="EMBL/GenBank/DDBJ databases">
        <title>The genome of the haptophyte Pavlova lutheri (Diacronema luteri, Pavlovales) - a model for lipid biosynthesis in eukaryotic algae.</title>
        <authorList>
            <person name="Hulatt C.J."/>
            <person name="Posewitz M.C."/>
        </authorList>
    </citation>
    <scope>NUCLEOTIDE SEQUENCE</scope>
    <source>
        <strain evidence="11">NIVA-4/92</strain>
    </source>
</reference>
<dbReference type="InterPro" id="IPR036955">
    <property type="entry name" value="AP2/ERF_dom_sf"/>
</dbReference>
<protein>
    <recommendedName>
        <fullName evidence="10">AP2/ERF domain-containing protein</fullName>
    </recommendedName>
</protein>
<dbReference type="SMART" id="SM00380">
    <property type="entry name" value="AP2"/>
    <property type="match status" value="2"/>
</dbReference>
<feature type="region of interest" description="Disordered" evidence="9">
    <location>
        <begin position="135"/>
        <end position="171"/>
    </location>
</feature>
<dbReference type="OrthoDB" id="10038011at2759"/>
<evidence type="ECO:0000256" key="4">
    <source>
        <dbReference type="ARBA" id="ARBA00022833"/>
    </source>
</evidence>
<feature type="region of interest" description="Disordered" evidence="9">
    <location>
        <begin position="402"/>
        <end position="468"/>
    </location>
</feature>
<feature type="domain" description="AP2/ERF" evidence="10">
    <location>
        <begin position="60"/>
        <end position="119"/>
    </location>
</feature>
<comment type="subcellular location">
    <subcellularLocation>
        <location evidence="1">Nucleus</location>
    </subcellularLocation>
</comment>
<evidence type="ECO:0000259" key="10">
    <source>
        <dbReference type="PROSITE" id="PS51032"/>
    </source>
</evidence>
<accession>A0A8J5X4J9</accession>
<comment type="caution">
    <text evidence="11">The sequence shown here is derived from an EMBL/GenBank/DDBJ whole genome shotgun (WGS) entry which is preliminary data.</text>
</comment>
<name>A0A8J5X4J9_DIALT</name>
<proteinExistence type="predicted"/>
<feature type="compositionally biased region" description="Low complexity" evidence="9">
    <location>
        <begin position="661"/>
        <end position="686"/>
    </location>
</feature>
<organism evidence="11 12">
    <name type="scientific">Diacronema lutheri</name>
    <name type="common">Unicellular marine alga</name>
    <name type="synonym">Monochrysis lutheri</name>
    <dbReference type="NCBI Taxonomy" id="2081491"/>
    <lineage>
        <taxon>Eukaryota</taxon>
        <taxon>Haptista</taxon>
        <taxon>Haptophyta</taxon>
        <taxon>Pavlovophyceae</taxon>
        <taxon>Pavlovales</taxon>
        <taxon>Pavlovaceae</taxon>
        <taxon>Diacronema</taxon>
    </lineage>
</organism>
<evidence type="ECO:0000256" key="6">
    <source>
        <dbReference type="ARBA" id="ARBA00023125"/>
    </source>
</evidence>
<dbReference type="Gene3D" id="3.30.60.90">
    <property type="match status" value="1"/>
</dbReference>
<keyword evidence="12" id="KW-1185">Reference proteome</keyword>
<dbReference type="Proteomes" id="UP000751190">
    <property type="component" value="Unassembled WGS sequence"/>
</dbReference>
<feature type="region of interest" description="Disordered" evidence="9">
    <location>
        <begin position="661"/>
        <end position="693"/>
    </location>
</feature>
<dbReference type="PANTHER" id="PTHR31677">
    <property type="entry name" value="AP2 DOMAIN CLASS TRANSCRIPTION FACTOR"/>
    <property type="match status" value="1"/>
</dbReference>
<dbReference type="EMBL" id="JAGTXO010000043">
    <property type="protein sequence ID" value="KAG8459213.1"/>
    <property type="molecule type" value="Genomic_DNA"/>
</dbReference>
<dbReference type="InterPro" id="IPR043145">
    <property type="entry name" value="Znf_ZZ_sf"/>
</dbReference>
<feature type="compositionally biased region" description="Low complexity" evidence="9">
    <location>
        <begin position="318"/>
        <end position="343"/>
    </location>
</feature>
<evidence type="ECO:0000313" key="12">
    <source>
        <dbReference type="Proteomes" id="UP000751190"/>
    </source>
</evidence>
<evidence type="ECO:0000256" key="9">
    <source>
        <dbReference type="SAM" id="MobiDB-lite"/>
    </source>
</evidence>
<feature type="compositionally biased region" description="Basic and acidic residues" evidence="9">
    <location>
        <begin position="266"/>
        <end position="277"/>
    </location>
</feature>
<dbReference type="SUPFAM" id="SSF54171">
    <property type="entry name" value="DNA-binding domain"/>
    <property type="match status" value="2"/>
</dbReference>
<dbReference type="PANTHER" id="PTHR31677:SF196">
    <property type="entry name" value="ETHYLENE-RESPONSIVE TRANSCRIPTION FACTOR ERF109"/>
    <property type="match status" value="1"/>
</dbReference>
<feature type="region of interest" description="Disordered" evidence="9">
    <location>
        <begin position="261"/>
        <end position="280"/>
    </location>
</feature>
<evidence type="ECO:0000256" key="7">
    <source>
        <dbReference type="ARBA" id="ARBA00023163"/>
    </source>
</evidence>
<dbReference type="Gene3D" id="3.30.730.10">
    <property type="entry name" value="AP2/ERF domain"/>
    <property type="match status" value="2"/>
</dbReference>
<dbReference type="PROSITE" id="PS51032">
    <property type="entry name" value="AP2_ERF"/>
    <property type="match status" value="2"/>
</dbReference>
<feature type="region of interest" description="Disordered" evidence="9">
    <location>
        <begin position="1"/>
        <end position="57"/>
    </location>
</feature>
<keyword evidence="8" id="KW-0539">Nucleus</keyword>
<dbReference type="GO" id="GO:0005634">
    <property type="term" value="C:nucleus"/>
    <property type="evidence" value="ECO:0007669"/>
    <property type="project" value="UniProtKB-SubCell"/>
</dbReference>
<keyword evidence="2" id="KW-0479">Metal-binding</keyword>
<keyword evidence="4" id="KW-0862">Zinc</keyword>
<evidence type="ECO:0000313" key="11">
    <source>
        <dbReference type="EMBL" id="KAG8459213.1"/>
    </source>
</evidence>
<dbReference type="InterPro" id="IPR001471">
    <property type="entry name" value="AP2/ERF_dom"/>
</dbReference>
<keyword evidence="5" id="KW-0805">Transcription regulation</keyword>
<keyword evidence="7" id="KW-0804">Transcription</keyword>
<dbReference type="AlphaFoldDB" id="A0A8J5X4J9"/>